<dbReference type="Pfam" id="PF13007">
    <property type="entry name" value="LZ_Tnp_IS66"/>
    <property type="match status" value="1"/>
</dbReference>
<accession>E8RMA6</accession>
<dbReference type="EMBL" id="CP002395">
    <property type="protein sequence ID" value="ADU13857.1"/>
    <property type="molecule type" value="Genomic_DNA"/>
</dbReference>
<feature type="domain" description="Transposase IS66 central" evidence="2">
    <location>
        <begin position="185"/>
        <end position="469"/>
    </location>
</feature>
<dbReference type="Pfam" id="PF13817">
    <property type="entry name" value="DDE_Tnp_IS66_C"/>
    <property type="match status" value="1"/>
</dbReference>
<dbReference type="InterPro" id="IPR004291">
    <property type="entry name" value="Transposase_IS66_central"/>
</dbReference>
<sequence>MEIMSANASDELAALRALVAEQALQLDKNRIALEAEVAKRDAIITLLRGQLELLRHRDHGASSEKVERKIEQYELMLEEIEATRAEAEARSGKDALPEAEDEKAHPKRKPLPDNLPREDKVYEAPCDCPTCGSTSFLKAADKVVEVMEHVPASVKVVRHIEKRLICKDCDTTVAGEMPKLPITKGKPGPSLLAHIMVAKFDDHIPLYRLSEMYERMGIDISRSVMADWVGRVSLLIAPLVTLVKAYVVGTDRIHTDDTPVDVLDPGRGTTATGRLWVYVFDGSGYKDDRPKAVAYYYSADRKGIHPEAHLADFSGVMHADGYGGYKKLYGNKITEAACMAHVRRKFHDVIKLKASPVAEEALSRIGALYDIEARIHGMTADERRALRQQHARPLLDSLKAWIEAMLPTVPQKQKLAEAMRYALSRWEALSVYIDDGRVEIDNNIAERAIRPIGIGKKNWLFAGSDKGGERIANVLTLVETAKMHGHNPETYFTRILTVIRNYPEERLHELLPWVMAPAAPAEGSVA</sequence>
<evidence type="ECO:0000259" key="2">
    <source>
        <dbReference type="Pfam" id="PF03050"/>
    </source>
</evidence>
<dbReference type="RefSeq" id="WP_013479685.1">
    <property type="nucleotide sequence ID" value="NC_014816.1"/>
</dbReference>
<evidence type="ECO:0000313" key="5">
    <source>
        <dbReference type="EMBL" id="ADU13857.1"/>
    </source>
</evidence>
<evidence type="ECO:0000259" key="3">
    <source>
        <dbReference type="Pfam" id="PF13007"/>
    </source>
</evidence>
<evidence type="ECO:0000259" key="4">
    <source>
        <dbReference type="Pfam" id="PF13817"/>
    </source>
</evidence>
<keyword evidence="6" id="KW-1185">Reference proteome</keyword>
<dbReference type="STRING" id="573065.Astex_2199"/>
<dbReference type="PANTHER" id="PTHR33678:SF1">
    <property type="entry name" value="BLL1576 PROTEIN"/>
    <property type="match status" value="1"/>
</dbReference>
<evidence type="ECO:0000313" key="6">
    <source>
        <dbReference type="Proteomes" id="UP000001492"/>
    </source>
</evidence>
<dbReference type="InterPro" id="IPR039552">
    <property type="entry name" value="IS66_C"/>
</dbReference>
<dbReference type="PANTHER" id="PTHR33678">
    <property type="entry name" value="BLL1576 PROTEIN"/>
    <property type="match status" value="1"/>
</dbReference>
<dbReference type="Proteomes" id="UP000001492">
    <property type="component" value="Chromosome 1"/>
</dbReference>
<dbReference type="eggNOG" id="COG4372">
    <property type="taxonomic scope" value="Bacteria"/>
</dbReference>
<dbReference type="Pfam" id="PF03050">
    <property type="entry name" value="DDE_Tnp_IS66"/>
    <property type="match status" value="1"/>
</dbReference>
<reference evidence="6" key="1">
    <citation type="submission" date="2010-12" db="EMBL/GenBank/DDBJ databases">
        <title>Complete sequence of chromosome 1 of Asticcacaulis excentricus CB 48.</title>
        <authorList>
            <consortium name="US DOE Joint Genome Institute"/>
            <person name="Lucas S."/>
            <person name="Copeland A."/>
            <person name="Lapidus A."/>
            <person name="Cheng J.-F."/>
            <person name="Bruce D."/>
            <person name="Goodwin L."/>
            <person name="Pitluck S."/>
            <person name="Teshima H."/>
            <person name="Davenport K."/>
            <person name="Detter J.C."/>
            <person name="Han C."/>
            <person name="Tapia R."/>
            <person name="Land M."/>
            <person name="Hauser L."/>
            <person name="Jeffries C."/>
            <person name="Kyrpides N."/>
            <person name="Ivanova N."/>
            <person name="Ovchinnikova G."/>
            <person name="Brun Y.V."/>
            <person name="Woyke T."/>
        </authorList>
    </citation>
    <scope>NUCLEOTIDE SEQUENCE [LARGE SCALE GENOMIC DNA]</scope>
    <source>
        <strain evidence="6">ATCC 15261 / DSM 4724 / KCTC 12464 / NCIMB 9791 / VKM B-1370 / CB 48</strain>
    </source>
</reference>
<gene>
    <name evidence="5" type="ordered locus">Astex_2199</name>
</gene>
<dbReference type="NCBIfam" id="NF033517">
    <property type="entry name" value="transpos_IS66"/>
    <property type="match status" value="1"/>
</dbReference>
<dbReference type="InterPro" id="IPR052344">
    <property type="entry name" value="Transposase-related"/>
</dbReference>
<feature type="compositionally biased region" description="Basic and acidic residues" evidence="1">
    <location>
        <begin position="86"/>
        <end position="96"/>
    </location>
</feature>
<dbReference type="InterPro" id="IPR024463">
    <property type="entry name" value="Transposase_TnpC_homeodom"/>
</dbReference>
<name>E8RMA6_ASTEC</name>
<feature type="domain" description="Transposase TnpC homeodomain" evidence="3">
    <location>
        <begin position="47"/>
        <end position="119"/>
    </location>
</feature>
<dbReference type="AlphaFoldDB" id="E8RMA6"/>
<protein>
    <submittedName>
        <fullName evidence="5">Transposase IS66</fullName>
    </submittedName>
</protein>
<feature type="region of interest" description="Disordered" evidence="1">
    <location>
        <begin position="86"/>
        <end position="116"/>
    </location>
</feature>
<dbReference type="KEGG" id="aex:Astex_2199"/>
<proteinExistence type="predicted"/>
<organism evidence="5 6">
    <name type="scientific">Asticcacaulis excentricus (strain ATCC 15261 / DSM 4724 / KCTC 12464 / NCIMB 9791 / VKM B-1370 / CB 48)</name>
    <dbReference type="NCBI Taxonomy" id="573065"/>
    <lineage>
        <taxon>Bacteria</taxon>
        <taxon>Pseudomonadati</taxon>
        <taxon>Pseudomonadota</taxon>
        <taxon>Alphaproteobacteria</taxon>
        <taxon>Caulobacterales</taxon>
        <taxon>Caulobacteraceae</taxon>
        <taxon>Asticcacaulis</taxon>
    </lineage>
</organism>
<evidence type="ECO:0000256" key="1">
    <source>
        <dbReference type="SAM" id="MobiDB-lite"/>
    </source>
</evidence>
<dbReference type="OrthoDB" id="9800877at2"/>
<dbReference type="HOGENOM" id="CLU_023034_0_1_5"/>
<feature type="domain" description="Transposase IS66 C-terminal" evidence="4">
    <location>
        <begin position="476"/>
        <end position="513"/>
    </location>
</feature>